<protein>
    <recommendedName>
        <fullName evidence="5">DUF4767 domain-containing protein</fullName>
    </recommendedName>
</protein>
<proteinExistence type="predicted"/>
<comment type="caution">
    <text evidence="3">The sequence shown here is derived from an EMBL/GenBank/DDBJ whole genome shotgun (WGS) entry which is preliminary data.</text>
</comment>
<feature type="compositionally biased region" description="Basic and acidic residues" evidence="1">
    <location>
        <begin position="41"/>
        <end position="60"/>
    </location>
</feature>
<dbReference type="EMBL" id="NGKA01000020">
    <property type="protein sequence ID" value="RSU09559.1"/>
    <property type="molecule type" value="Genomic_DNA"/>
</dbReference>
<evidence type="ECO:0000313" key="4">
    <source>
        <dbReference type="Proteomes" id="UP000287605"/>
    </source>
</evidence>
<accession>A0A430AN93</accession>
<dbReference type="AlphaFoldDB" id="A0A430AN93"/>
<name>A0A430AN93_9ENTE</name>
<feature type="signal peptide" evidence="2">
    <location>
        <begin position="1"/>
        <end position="27"/>
    </location>
</feature>
<sequence length="233" mass="25622">MKKNFLLVSLCIISLCFIAGCSSKKKAAPKKSEQTITTSKKGSETKSKDSNTDKKSEQSDKNSTPVNNSSKQASAVNNNSQASPEAPPAKNDILSGYSQEYIEYARVWLAVMGADYIKYLDDPEFRFNLNVDFMPAGSPINRFDENSATYPVDTIHLSGNASFQGSVVYASNYNGTVTRYDTPSHWHYNADVANDPEALRALSQDVIDRAEIIPVPTGDPESVKRLIDTIIVH</sequence>
<feature type="chain" id="PRO_5018994971" description="DUF4767 domain-containing protein" evidence="2">
    <location>
        <begin position="28"/>
        <end position="233"/>
    </location>
</feature>
<gene>
    <name evidence="3" type="ORF">CBF29_11175</name>
</gene>
<evidence type="ECO:0008006" key="5">
    <source>
        <dbReference type="Google" id="ProtNLM"/>
    </source>
</evidence>
<dbReference type="OrthoDB" id="2136654at2"/>
<evidence type="ECO:0000313" key="3">
    <source>
        <dbReference type="EMBL" id="RSU09559.1"/>
    </source>
</evidence>
<dbReference type="Proteomes" id="UP000287605">
    <property type="component" value="Unassembled WGS sequence"/>
</dbReference>
<keyword evidence="4" id="KW-1185">Reference proteome</keyword>
<dbReference type="RefSeq" id="WP_126809810.1">
    <property type="nucleotide sequence ID" value="NZ_NGKA01000020.1"/>
</dbReference>
<evidence type="ECO:0000256" key="1">
    <source>
        <dbReference type="SAM" id="MobiDB-lite"/>
    </source>
</evidence>
<feature type="region of interest" description="Disordered" evidence="1">
    <location>
        <begin position="24"/>
        <end position="90"/>
    </location>
</feature>
<organism evidence="3 4">
    <name type="scientific">Vagococcus elongatus</name>
    <dbReference type="NCBI Taxonomy" id="180344"/>
    <lineage>
        <taxon>Bacteria</taxon>
        <taxon>Bacillati</taxon>
        <taxon>Bacillota</taxon>
        <taxon>Bacilli</taxon>
        <taxon>Lactobacillales</taxon>
        <taxon>Enterococcaceae</taxon>
        <taxon>Vagococcus</taxon>
    </lineage>
</organism>
<reference evidence="3 4" key="1">
    <citation type="submission" date="2017-05" db="EMBL/GenBank/DDBJ databases">
        <title>Vagococcus spp. assemblies.</title>
        <authorList>
            <person name="Gulvik C.A."/>
        </authorList>
    </citation>
    <scope>NUCLEOTIDE SEQUENCE [LARGE SCALE GENOMIC DNA]</scope>
    <source>
        <strain evidence="3 4">CCUG 51432</strain>
    </source>
</reference>
<dbReference type="PROSITE" id="PS51257">
    <property type="entry name" value="PROKAR_LIPOPROTEIN"/>
    <property type="match status" value="1"/>
</dbReference>
<evidence type="ECO:0000256" key="2">
    <source>
        <dbReference type="SAM" id="SignalP"/>
    </source>
</evidence>
<keyword evidence="2" id="KW-0732">Signal</keyword>
<feature type="compositionally biased region" description="Polar residues" evidence="1">
    <location>
        <begin position="61"/>
        <end position="83"/>
    </location>
</feature>